<proteinExistence type="predicted"/>
<dbReference type="EMBL" id="JBHFFA010000001">
    <property type="protein sequence ID" value="KAL2651394.1"/>
    <property type="molecule type" value="Genomic_DNA"/>
</dbReference>
<protein>
    <submittedName>
        <fullName evidence="2">Uncharacterized protein</fullName>
    </submittedName>
</protein>
<dbReference type="Proteomes" id="UP001605036">
    <property type="component" value="Unassembled WGS sequence"/>
</dbReference>
<reference evidence="2 3" key="1">
    <citation type="submission" date="2024-09" db="EMBL/GenBank/DDBJ databases">
        <title>Chromosome-scale assembly of Riccia fluitans.</title>
        <authorList>
            <person name="Paukszto L."/>
            <person name="Sawicki J."/>
            <person name="Karawczyk K."/>
            <person name="Piernik-Szablinska J."/>
            <person name="Szczecinska M."/>
            <person name="Mazdziarz M."/>
        </authorList>
    </citation>
    <scope>NUCLEOTIDE SEQUENCE [LARGE SCALE GENOMIC DNA]</scope>
    <source>
        <strain evidence="2">Rf_01</strain>
        <tissue evidence="2">Aerial parts of the thallus</tissue>
    </source>
</reference>
<feature type="transmembrane region" description="Helical" evidence="1">
    <location>
        <begin position="60"/>
        <end position="78"/>
    </location>
</feature>
<evidence type="ECO:0000313" key="3">
    <source>
        <dbReference type="Proteomes" id="UP001605036"/>
    </source>
</evidence>
<keyword evidence="1" id="KW-1133">Transmembrane helix</keyword>
<keyword evidence="1" id="KW-0472">Membrane</keyword>
<dbReference type="AlphaFoldDB" id="A0ABD1ZMQ2"/>
<keyword evidence="3" id="KW-1185">Reference proteome</keyword>
<name>A0ABD1ZMQ2_9MARC</name>
<organism evidence="2 3">
    <name type="scientific">Riccia fluitans</name>
    <dbReference type="NCBI Taxonomy" id="41844"/>
    <lineage>
        <taxon>Eukaryota</taxon>
        <taxon>Viridiplantae</taxon>
        <taxon>Streptophyta</taxon>
        <taxon>Embryophyta</taxon>
        <taxon>Marchantiophyta</taxon>
        <taxon>Marchantiopsida</taxon>
        <taxon>Marchantiidae</taxon>
        <taxon>Marchantiales</taxon>
        <taxon>Ricciaceae</taxon>
        <taxon>Riccia</taxon>
    </lineage>
</organism>
<evidence type="ECO:0000256" key="1">
    <source>
        <dbReference type="SAM" id="Phobius"/>
    </source>
</evidence>
<gene>
    <name evidence="2" type="ORF">R1flu_019522</name>
</gene>
<sequence length="99" mass="10961">MIRVVWSGEDIMTLGSISTEGGRPFSATRHTRPAGYVNKNTPDVSQMPVSQLVGLPDLPLAHWLYLMLFGFDTIVVLYSDTSPVVMSRVNKVVDRIPDV</sequence>
<keyword evidence="1" id="KW-0812">Transmembrane</keyword>
<accession>A0ABD1ZMQ2</accession>
<evidence type="ECO:0000313" key="2">
    <source>
        <dbReference type="EMBL" id="KAL2651394.1"/>
    </source>
</evidence>
<comment type="caution">
    <text evidence="2">The sequence shown here is derived from an EMBL/GenBank/DDBJ whole genome shotgun (WGS) entry which is preliminary data.</text>
</comment>